<gene>
    <name evidence="2" type="ORF">BU24DRAFT_456368</name>
</gene>
<dbReference type="GeneID" id="54288829"/>
<dbReference type="RefSeq" id="XP_033376669.1">
    <property type="nucleotide sequence ID" value="XM_033531432.1"/>
</dbReference>
<reference evidence="2" key="1">
    <citation type="journal article" date="2020" name="Stud. Mycol.">
        <title>101 Dothideomycetes genomes: a test case for predicting lifestyles and emergence of pathogens.</title>
        <authorList>
            <person name="Haridas S."/>
            <person name="Albert R."/>
            <person name="Binder M."/>
            <person name="Bloem J."/>
            <person name="Labutti K."/>
            <person name="Salamov A."/>
            <person name="Andreopoulos B."/>
            <person name="Baker S."/>
            <person name="Barry K."/>
            <person name="Bills G."/>
            <person name="Bluhm B."/>
            <person name="Cannon C."/>
            <person name="Castanera R."/>
            <person name="Culley D."/>
            <person name="Daum C."/>
            <person name="Ezra D."/>
            <person name="Gonzalez J."/>
            <person name="Henrissat B."/>
            <person name="Kuo A."/>
            <person name="Liang C."/>
            <person name="Lipzen A."/>
            <person name="Lutzoni F."/>
            <person name="Magnuson J."/>
            <person name="Mondo S."/>
            <person name="Nolan M."/>
            <person name="Ohm R."/>
            <person name="Pangilinan J."/>
            <person name="Park H.-J."/>
            <person name="Ramirez L."/>
            <person name="Alfaro M."/>
            <person name="Sun H."/>
            <person name="Tritt A."/>
            <person name="Yoshinaga Y."/>
            <person name="Zwiers L.-H."/>
            <person name="Turgeon B."/>
            <person name="Goodwin S."/>
            <person name="Spatafora J."/>
            <person name="Crous P."/>
            <person name="Grigoriev I."/>
        </authorList>
    </citation>
    <scope>NUCLEOTIDE SEQUENCE</scope>
    <source>
        <strain evidence="2">CBS 175.79</strain>
    </source>
</reference>
<proteinExistence type="predicted"/>
<organism evidence="2 3">
    <name type="scientific">Aaosphaeria arxii CBS 175.79</name>
    <dbReference type="NCBI Taxonomy" id="1450172"/>
    <lineage>
        <taxon>Eukaryota</taxon>
        <taxon>Fungi</taxon>
        <taxon>Dikarya</taxon>
        <taxon>Ascomycota</taxon>
        <taxon>Pezizomycotina</taxon>
        <taxon>Dothideomycetes</taxon>
        <taxon>Pleosporomycetidae</taxon>
        <taxon>Pleosporales</taxon>
        <taxon>Pleosporales incertae sedis</taxon>
        <taxon>Aaosphaeria</taxon>
    </lineage>
</organism>
<evidence type="ECO:0000313" key="2">
    <source>
        <dbReference type="EMBL" id="KAF2008330.1"/>
    </source>
</evidence>
<evidence type="ECO:0008006" key="4">
    <source>
        <dbReference type="Google" id="ProtNLM"/>
    </source>
</evidence>
<name>A0A6A5X610_9PLEO</name>
<sequence length="439" mass="49793">MDSPPTLLTLPTEVRLLVYEYLLSPARYISIGNSNDAFVYVSILRVCKQVYYEACPILYSNELRFAAPPHLDQFLGAIDCIEKSDRARAQKMTLLISHCTCELPLMEHERSDATFFIPAFCILRSITIKTRCGICELKETNNAIQLLAADERIRQHYDKGLVSGASISWNGNFGNVQYRTTQHHIQWGQNFAIEGGDVRYRQTSSKLTTLPDFILSRILELVIGPAREIQIPGAQRNAQSVWIPRGLQAHRILFDAAQYLFFSQSSILVDLGCYQETNKANEIVNINHDRLQEILRQFSRRGLRKIIFSLHIPTYLLENVRIPAEPFLFYMEWGLSVKVRISGLDAVCTTTGAEIQENISALRARNMCPMVSPTPLDRGLGLGYEAVIDGHGAARNIVEAPGTSSLLFDFRTARVVRFVRYLIYCMIKVYIYVSTLLVK</sequence>
<accession>A0A6A5X610</accession>
<dbReference type="Proteomes" id="UP000799778">
    <property type="component" value="Unassembled WGS sequence"/>
</dbReference>
<keyword evidence="1" id="KW-0812">Transmembrane</keyword>
<evidence type="ECO:0000313" key="3">
    <source>
        <dbReference type="Proteomes" id="UP000799778"/>
    </source>
</evidence>
<evidence type="ECO:0000256" key="1">
    <source>
        <dbReference type="SAM" id="Phobius"/>
    </source>
</evidence>
<dbReference type="AlphaFoldDB" id="A0A6A5X610"/>
<dbReference type="OrthoDB" id="2951834at2759"/>
<dbReference type="EMBL" id="ML978085">
    <property type="protein sequence ID" value="KAF2008330.1"/>
    <property type="molecule type" value="Genomic_DNA"/>
</dbReference>
<feature type="transmembrane region" description="Helical" evidence="1">
    <location>
        <begin position="418"/>
        <end position="438"/>
    </location>
</feature>
<keyword evidence="1" id="KW-1133">Transmembrane helix</keyword>
<protein>
    <recommendedName>
        <fullName evidence="4">F-box domain-containing protein</fullName>
    </recommendedName>
</protein>
<keyword evidence="3" id="KW-1185">Reference proteome</keyword>
<keyword evidence="1" id="KW-0472">Membrane</keyword>